<dbReference type="PROSITE" id="PS50961">
    <property type="entry name" value="HTH_LA"/>
    <property type="match status" value="1"/>
</dbReference>
<keyword evidence="5" id="KW-0539">Nucleus</keyword>
<comment type="subcellular location">
    <subcellularLocation>
        <location evidence="2">Nucleus</location>
    </subcellularLocation>
</comment>
<feature type="domain" description="HTH La-type RNA-binding" evidence="10">
    <location>
        <begin position="181"/>
        <end position="272"/>
    </location>
</feature>
<feature type="compositionally biased region" description="Polar residues" evidence="7">
    <location>
        <begin position="489"/>
        <end position="498"/>
    </location>
</feature>
<feature type="compositionally biased region" description="Low complexity" evidence="7">
    <location>
        <begin position="22"/>
        <end position="45"/>
    </location>
</feature>
<dbReference type="PANTHER" id="PTHR22792">
    <property type="entry name" value="LUPUS LA PROTEIN-RELATED"/>
    <property type="match status" value="1"/>
</dbReference>
<dbReference type="PRINTS" id="PR00302">
    <property type="entry name" value="LUPUSLA"/>
</dbReference>
<dbReference type="PROSITE" id="PS50128">
    <property type="entry name" value="SURP"/>
    <property type="match status" value="2"/>
</dbReference>
<evidence type="ECO:0000256" key="5">
    <source>
        <dbReference type="ARBA" id="ARBA00023242"/>
    </source>
</evidence>
<keyword evidence="3" id="KW-0507">mRNA processing</keyword>
<dbReference type="InterPro" id="IPR000504">
    <property type="entry name" value="RRM_dom"/>
</dbReference>
<evidence type="ECO:0000256" key="4">
    <source>
        <dbReference type="ARBA" id="ARBA00022884"/>
    </source>
</evidence>
<dbReference type="EMBL" id="LR999454">
    <property type="protein sequence ID" value="CAE6048300.1"/>
    <property type="molecule type" value="Genomic_DNA"/>
</dbReference>
<dbReference type="Gene3D" id="1.10.10.10">
    <property type="entry name" value="Winged helix-like DNA-binding domain superfamily/Winged helix DNA-binding domain"/>
    <property type="match status" value="1"/>
</dbReference>
<proteinExistence type="predicted"/>
<evidence type="ECO:0000313" key="12">
    <source>
        <dbReference type="Proteomes" id="UP000682877"/>
    </source>
</evidence>
<dbReference type="SUPFAM" id="SSF54928">
    <property type="entry name" value="RNA-binding domain, RBD"/>
    <property type="match status" value="1"/>
</dbReference>
<reference evidence="11" key="1">
    <citation type="submission" date="2021-01" db="EMBL/GenBank/DDBJ databases">
        <authorList>
            <person name="Bezrukov I."/>
        </authorList>
    </citation>
    <scope>NUCLEOTIDE SEQUENCE</scope>
</reference>
<dbReference type="Proteomes" id="UP000682877">
    <property type="component" value="Chromosome 4"/>
</dbReference>
<feature type="domain" description="SURP motif" evidence="9">
    <location>
        <begin position="745"/>
        <end position="790"/>
    </location>
</feature>
<feature type="domain" description="RRM" evidence="8">
    <location>
        <begin position="279"/>
        <end position="377"/>
    </location>
</feature>
<dbReference type="GO" id="GO:1990904">
    <property type="term" value="C:ribonucleoprotein complex"/>
    <property type="evidence" value="ECO:0007669"/>
    <property type="project" value="InterPro"/>
</dbReference>
<dbReference type="Gene3D" id="1.10.10.790">
    <property type="entry name" value="Surp module"/>
    <property type="match status" value="2"/>
</dbReference>
<evidence type="ECO:0000313" key="11">
    <source>
        <dbReference type="EMBL" id="CAE6048300.1"/>
    </source>
</evidence>
<feature type="compositionally biased region" description="Low complexity" evidence="7">
    <location>
        <begin position="460"/>
        <end position="472"/>
    </location>
</feature>
<evidence type="ECO:0000256" key="1">
    <source>
        <dbReference type="ARBA" id="ARBA00002339"/>
    </source>
</evidence>
<evidence type="ECO:0000256" key="7">
    <source>
        <dbReference type="SAM" id="MobiDB-lite"/>
    </source>
</evidence>
<evidence type="ECO:0000256" key="6">
    <source>
        <dbReference type="PROSITE-ProRule" id="PRU00332"/>
    </source>
</evidence>
<dbReference type="FunFam" id="1.10.10.10:FF:000158">
    <property type="entry name" value="La ribonucleoprotein domain family member 7"/>
    <property type="match status" value="1"/>
</dbReference>
<protein>
    <submittedName>
        <fullName evidence="11">Uncharacterized protein</fullName>
    </submittedName>
</protein>
<feature type="compositionally biased region" description="Basic residues" evidence="7">
    <location>
        <begin position="110"/>
        <end position="123"/>
    </location>
</feature>
<comment type="function">
    <text evidence="1">Transcriptional regulator.</text>
</comment>
<feature type="compositionally biased region" description="Polar residues" evidence="7">
    <location>
        <begin position="1"/>
        <end position="15"/>
    </location>
</feature>
<dbReference type="InterPro" id="IPR035967">
    <property type="entry name" value="SWAP/Surp_sf"/>
</dbReference>
<accession>A0A8S2A655</accession>
<dbReference type="AlphaFoldDB" id="A0A8S2A655"/>
<feature type="compositionally biased region" description="Low complexity" evidence="7">
    <location>
        <begin position="499"/>
        <end position="508"/>
    </location>
</feature>
<dbReference type="PROSITE" id="PS50102">
    <property type="entry name" value="RRM"/>
    <property type="match status" value="1"/>
</dbReference>
<feature type="compositionally biased region" description="Basic residues" evidence="7">
    <location>
        <begin position="443"/>
        <end position="459"/>
    </location>
</feature>
<dbReference type="InterPro" id="IPR002344">
    <property type="entry name" value="Lupus_La"/>
</dbReference>
<evidence type="ECO:0000256" key="3">
    <source>
        <dbReference type="ARBA" id="ARBA00022664"/>
    </source>
</evidence>
<dbReference type="Pfam" id="PF05383">
    <property type="entry name" value="La"/>
    <property type="match status" value="1"/>
</dbReference>
<dbReference type="GO" id="GO:0006397">
    <property type="term" value="P:mRNA processing"/>
    <property type="evidence" value="ECO:0007669"/>
    <property type="project" value="UniProtKB-KW"/>
</dbReference>
<evidence type="ECO:0000256" key="2">
    <source>
        <dbReference type="ARBA" id="ARBA00004123"/>
    </source>
</evidence>
<feature type="region of interest" description="Disordered" evidence="7">
    <location>
        <begin position="1"/>
        <end position="45"/>
    </location>
</feature>
<dbReference type="InterPro" id="IPR036388">
    <property type="entry name" value="WH-like_DNA-bd_sf"/>
</dbReference>
<dbReference type="GO" id="GO:0003729">
    <property type="term" value="F:mRNA binding"/>
    <property type="evidence" value="ECO:0007669"/>
    <property type="project" value="TreeGrafter"/>
</dbReference>
<feature type="region of interest" description="Disordered" evidence="7">
    <location>
        <begin position="378"/>
        <end position="527"/>
    </location>
</feature>
<dbReference type="CDD" id="cd08033">
    <property type="entry name" value="LARP_6"/>
    <property type="match status" value="1"/>
</dbReference>
<feature type="domain" description="SURP motif" evidence="9">
    <location>
        <begin position="588"/>
        <end position="630"/>
    </location>
</feature>
<feature type="region of interest" description="Disordered" evidence="7">
    <location>
        <begin position="108"/>
        <end position="181"/>
    </location>
</feature>
<feature type="compositionally biased region" description="Basic and acidic residues" evidence="7">
    <location>
        <begin position="148"/>
        <end position="167"/>
    </location>
</feature>
<dbReference type="Pfam" id="PF01805">
    <property type="entry name" value="Surp"/>
    <property type="match status" value="2"/>
</dbReference>
<dbReference type="GO" id="GO:0005634">
    <property type="term" value="C:nucleus"/>
    <property type="evidence" value="ECO:0007669"/>
    <property type="project" value="UniProtKB-SubCell"/>
</dbReference>
<dbReference type="SUPFAM" id="SSF46785">
    <property type="entry name" value="Winged helix' DNA-binding domain"/>
    <property type="match status" value="1"/>
</dbReference>
<dbReference type="SMART" id="SM00715">
    <property type="entry name" value="LA"/>
    <property type="match status" value="1"/>
</dbReference>
<dbReference type="InterPro" id="IPR035979">
    <property type="entry name" value="RBD_domain_sf"/>
</dbReference>
<dbReference type="PANTHER" id="PTHR22792:SF66">
    <property type="entry name" value="LA-RELATED PROTEIN 6B"/>
    <property type="match status" value="1"/>
</dbReference>
<evidence type="ECO:0000259" key="10">
    <source>
        <dbReference type="PROSITE" id="PS50961"/>
    </source>
</evidence>
<dbReference type="InterPro" id="IPR045180">
    <property type="entry name" value="La_dom_prot"/>
</dbReference>
<dbReference type="CDD" id="cd12288">
    <property type="entry name" value="RRM_La_like_plant"/>
    <property type="match status" value="1"/>
</dbReference>
<dbReference type="InterPro" id="IPR034878">
    <property type="entry name" value="La-rel_plant_RRM"/>
</dbReference>
<evidence type="ECO:0000259" key="8">
    <source>
        <dbReference type="PROSITE" id="PS50102"/>
    </source>
</evidence>
<dbReference type="Gene3D" id="3.30.70.330">
    <property type="match status" value="1"/>
</dbReference>
<evidence type="ECO:0000259" key="9">
    <source>
        <dbReference type="PROSITE" id="PS50128"/>
    </source>
</evidence>
<sequence>MADQQTLDLSTPPTQSDDLSHSHSTSSTTSASSSSDPSLLRSLSLSRLNAGAPEFVPGRTTPPLPQPPRMIIPPPPPHGMLHMYHHQPPFNTPVLGPVPIQPHLVPVQNHHPHHRFHHHHNRHQNQQYVPVRNHGDYQQRGGEQEPDLVPKKNDRRDHNKRESKTDQATETGASVSVDSKTGLPEDSIQKIVNQVEYYFSDLNLATTDHLMRFICKDPEGYVPIHVVASFKKIKAVINSNSQLAAVLQNSAKLFVSEDGKKVRRINPITESAIEELQSRIIIAENLPEDHCYQNLMKIFSTVGSVKNIRTCQPQNNGSGAPPAARSAAKSDGTLFSNKVHAFVEYEMVELAEKAVAELNEAGNWRSGLKVRLMLKNQIKEPKQGQGRGRKGHDAEVDHEEDDATTSEQQPIEKQSEECSGEWDTHMQEQPIIGEDQGNEKAGGQRKGRNRGRGKGRGRGQPHQNQNQNNNHYHNGRGNHHHQHHHQVGTPPSNNPMSNMEQPGMGKQQPPGPRMPDGTRGFSMGRGKPVMDPPLHPPPLLPPAVRNYRGLVDSGGFKVTLSEQFALSHERHAFTVGIPQGMMRKELGIIKFTAQFVVRYGNVFRNALCDRVSTDTQFEFLDKGGPRYHFFFRLVHGYGRLLRAWENPPAGMEALLEGFFTAFNAFKKKLEDDEELVDKVETDRRDFVVCDEYFVDLENKALELIPMAMRHRPPLNSQGRFMVPADPILFRVEIPEEGMMRKELGIIQFTALFVVRYGNEFWDALWDRVSTTETEFQFLKRNPGNDSGRYTLLFSQLLLAYGNVIECWGLRPRKSNPPARMEAVLEGFFTAFNTFKKKQEDEEDEVVNKVVTDRRDFVVSEEYIQYFLDMEESTPRPEMLLNATSNGIAACSSTIQWCNHHLYMRNQSQREKSLMPLFQKKSFLLNIQ</sequence>
<name>A0A8S2A655_ARAAE</name>
<dbReference type="InterPro" id="IPR012677">
    <property type="entry name" value="Nucleotide-bd_a/b_plait_sf"/>
</dbReference>
<feature type="compositionally biased region" description="Basic residues" evidence="7">
    <location>
        <begin position="473"/>
        <end position="486"/>
    </location>
</feature>
<dbReference type="InterPro" id="IPR036390">
    <property type="entry name" value="WH_DNA-bd_sf"/>
</dbReference>
<keyword evidence="12" id="KW-1185">Reference proteome</keyword>
<dbReference type="InterPro" id="IPR000061">
    <property type="entry name" value="Surp"/>
</dbReference>
<dbReference type="InterPro" id="IPR006630">
    <property type="entry name" value="La_HTH"/>
</dbReference>
<dbReference type="SUPFAM" id="SSF109905">
    <property type="entry name" value="Surp module (SWAP domain)"/>
    <property type="match status" value="2"/>
</dbReference>
<keyword evidence="4 6" id="KW-0694">RNA-binding</keyword>
<feature type="compositionally biased region" description="Polar residues" evidence="7">
    <location>
        <begin position="168"/>
        <end position="179"/>
    </location>
</feature>
<dbReference type="SMART" id="SM00648">
    <property type="entry name" value="SWAP"/>
    <property type="match status" value="2"/>
</dbReference>
<gene>
    <name evidence="11" type="ORF">AARE701A_LOCUS11353</name>
</gene>
<organism evidence="11 12">
    <name type="scientific">Arabidopsis arenosa</name>
    <name type="common">Sand rock-cress</name>
    <name type="synonym">Cardaminopsis arenosa</name>
    <dbReference type="NCBI Taxonomy" id="38785"/>
    <lineage>
        <taxon>Eukaryota</taxon>
        <taxon>Viridiplantae</taxon>
        <taxon>Streptophyta</taxon>
        <taxon>Embryophyta</taxon>
        <taxon>Tracheophyta</taxon>
        <taxon>Spermatophyta</taxon>
        <taxon>Magnoliopsida</taxon>
        <taxon>eudicotyledons</taxon>
        <taxon>Gunneridae</taxon>
        <taxon>Pentapetalae</taxon>
        <taxon>rosids</taxon>
        <taxon>malvids</taxon>
        <taxon>Brassicales</taxon>
        <taxon>Brassicaceae</taxon>
        <taxon>Camelineae</taxon>
        <taxon>Arabidopsis</taxon>
    </lineage>
</organism>